<protein>
    <submittedName>
        <fullName evidence="2">Uncharacterized protein</fullName>
    </submittedName>
</protein>
<proteinExistence type="predicted"/>
<dbReference type="EMBL" id="FTNO01000001">
    <property type="protein sequence ID" value="SIR11406.1"/>
    <property type="molecule type" value="Genomic_DNA"/>
</dbReference>
<dbReference type="Proteomes" id="UP000186914">
    <property type="component" value="Unassembled WGS sequence"/>
</dbReference>
<feature type="transmembrane region" description="Helical" evidence="1">
    <location>
        <begin position="44"/>
        <end position="62"/>
    </location>
</feature>
<feature type="transmembrane region" description="Helical" evidence="1">
    <location>
        <begin position="12"/>
        <end position="32"/>
    </location>
</feature>
<accession>A0A1N6YA63</accession>
<keyword evidence="1" id="KW-1133">Transmembrane helix</keyword>
<keyword evidence="3" id="KW-1185">Reference proteome</keyword>
<dbReference type="RefSeq" id="WP_076429282.1">
    <property type="nucleotide sequence ID" value="NZ_FTNO01000001.1"/>
</dbReference>
<name>A0A1N6YA63_9EURY</name>
<keyword evidence="1" id="KW-0812">Transmembrane</keyword>
<keyword evidence="1" id="KW-0472">Membrane</keyword>
<evidence type="ECO:0000313" key="3">
    <source>
        <dbReference type="Proteomes" id="UP000186914"/>
    </source>
</evidence>
<evidence type="ECO:0000256" key="1">
    <source>
        <dbReference type="SAM" id="Phobius"/>
    </source>
</evidence>
<evidence type="ECO:0000313" key="2">
    <source>
        <dbReference type="EMBL" id="SIR11406.1"/>
    </source>
</evidence>
<dbReference type="AlphaFoldDB" id="A0A1N6YA63"/>
<gene>
    <name evidence="2" type="ORF">SAMN05421858_1476</name>
</gene>
<organism evidence="2 3">
    <name type="scientific">Haladaptatus litoreus</name>
    <dbReference type="NCBI Taxonomy" id="553468"/>
    <lineage>
        <taxon>Archaea</taxon>
        <taxon>Methanobacteriati</taxon>
        <taxon>Methanobacteriota</taxon>
        <taxon>Stenosarchaea group</taxon>
        <taxon>Halobacteria</taxon>
        <taxon>Halobacteriales</taxon>
        <taxon>Haladaptataceae</taxon>
        <taxon>Haladaptatus</taxon>
    </lineage>
</organism>
<reference evidence="3" key="1">
    <citation type="submission" date="2017-01" db="EMBL/GenBank/DDBJ databases">
        <authorList>
            <person name="Varghese N."/>
            <person name="Submissions S."/>
        </authorList>
    </citation>
    <scope>NUCLEOTIDE SEQUENCE [LARGE SCALE GENOMIC DNA]</scope>
    <source>
        <strain evidence="3">CGMCC 1.7737</strain>
    </source>
</reference>
<sequence length="66" mass="7109">MSSSNMPSSWSDPRYVSTVVGVLATGVLVFYAALTQSGLVVEEVVFVLLSVTLPATIAYEVARRWS</sequence>